<dbReference type="InterPro" id="IPR003594">
    <property type="entry name" value="HATPase_dom"/>
</dbReference>
<evidence type="ECO:0000256" key="4">
    <source>
        <dbReference type="ARBA" id="ARBA00022475"/>
    </source>
</evidence>
<evidence type="ECO:0000256" key="11">
    <source>
        <dbReference type="ARBA" id="ARBA00022989"/>
    </source>
</evidence>
<evidence type="ECO:0000256" key="14">
    <source>
        <dbReference type="PROSITE-ProRule" id="PRU00110"/>
    </source>
</evidence>
<dbReference type="PRINTS" id="PR00344">
    <property type="entry name" value="BCTRLSENSOR"/>
</dbReference>
<dbReference type="InterPro" id="IPR008207">
    <property type="entry name" value="Sig_transdc_His_kin_Hpt_dom"/>
</dbReference>
<dbReference type="Pfam" id="PF01627">
    <property type="entry name" value="Hpt"/>
    <property type="match status" value="1"/>
</dbReference>
<dbReference type="EC" id="2.7.13.3" evidence="3"/>
<evidence type="ECO:0000256" key="7">
    <source>
        <dbReference type="ARBA" id="ARBA00022679"/>
    </source>
</evidence>
<evidence type="ECO:0000256" key="5">
    <source>
        <dbReference type="ARBA" id="ARBA00022519"/>
    </source>
</evidence>
<dbReference type="CDD" id="cd16922">
    <property type="entry name" value="HATPase_EvgS-ArcB-TorS-like"/>
    <property type="match status" value="1"/>
</dbReference>
<name>A0A7W4YR35_9BURK</name>
<dbReference type="GO" id="GO:0005886">
    <property type="term" value="C:plasma membrane"/>
    <property type="evidence" value="ECO:0007669"/>
    <property type="project" value="UniProtKB-SubCell"/>
</dbReference>
<evidence type="ECO:0000256" key="10">
    <source>
        <dbReference type="ARBA" id="ARBA00022840"/>
    </source>
</evidence>
<organism evidence="20 21">
    <name type="scientific">Cupriavidus alkaliphilus</name>
    <dbReference type="NCBI Taxonomy" id="942866"/>
    <lineage>
        <taxon>Bacteria</taxon>
        <taxon>Pseudomonadati</taxon>
        <taxon>Pseudomonadota</taxon>
        <taxon>Betaproteobacteria</taxon>
        <taxon>Burkholderiales</taxon>
        <taxon>Burkholderiaceae</taxon>
        <taxon>Cupriavidus</taxon>
    </lineage>
</organism>
<evidence type="ECO:0000256" key="1">
    <source>
        <dbReference type="ARBA" id="ARBA00000085"/>
    </source>
</evidence>
<feature type="transmembrane region" description="Helical" evidence="16">
    <location>
        <begin position="323"/>
        <end position="344"/>
    </location>
</feature>
<dbReference type="Gene3D" id="1.10.287.130">
    <property type="match status" value="1"/>
</dbReference>
<dbReference type="PANTHER" id="PTHR43047:SF72">
    <property type="entry name" value="OSMOSENSING HISTIDINE PROTEIN KINASE SLN1"/>
    <property type="match status" value="1"/>
</dbReference>
<dbReference type="AlphaFoldDB" id="A0A7W4YR35"/>
<dbReference type="SUPFAM" id="SSF47226">
    <property type="entry name" value="Histidine-containing phosphotransfer domain, HPT domain"/>
    <property type="match status" value="1"/>
</dbReference>
<evidence type="ECO:0000256" key="8">
    <source>
        <dbReference type="ARBA" id="ARBA00022692"/>
    </source>
</evidence>
<feature type="domain" description="HPt" evidence="19">
    <location>
        <begin position="886"/>
        <end position="987"/>
    </location>
</feature>
<dbReference type="InterPro" id="IPR036097">
    <property type="entry name" value="HisK_dim/P_sf"/>
</dbReference>
<dbReference type="InterPro" id="IPR001789">
    <property type="entry name" value="Sig_transdc_resp-reg_receiver"/>
</dbReference>
<evidence type="ECO:0000256" key="9">
    <source>
        <dbReference type="ARBA" id="ARBA00022777"/>
    </source>
</evidence>
<evidence type="ECO:0000313" key="20">
    <source>
        <dbReference type="EMBL" id="MBB3006661.1"/>
    </source>
</evidence>
<dbReference type="CDD" id="cd00082">
    <property type="entry name" value="HisKA"/>
    <property type="match status" value="1"/>
</dbReference>
<dbReference type="InterPro" id="IPR003661">
    <property type="entry name" value="HisK_dim/P_dom"/>
</dbReference>
<dbReference type="PANTHER" id="PTHR43047">
    <property type="entry name" value="TWO-COMPONENT HISTIDINE PROTEIN KINASE"/>
    <property type="match status" value="1"/>
</dbReference>
<dbReference type="SUPFAM" id="SSF55874">
    <property type="entry name" value="ATPase domain of HSP90 chaperone/DNA topoisomerase II/histidine kinase"/>
    <property type="match status" value="1"/>
</dbReference>
<dbReference type="Gene3D" id="3.30.565.10">
    <property type="entry name" value="Histidine kinase-like ATPase, C-terminal domain"/>
    <property type="match status" value="1"/>
</dbReference>
<keyword evidence="10" id="KW-0547">Nucleotide-binding</keyword>
<dbReference type="Gene3D" id="3.40.50.2300">
    <property type="match status" value="1"/>
</dbReference>
<dbReference type="SUPFAM" id="SSF52172">
    <property type="entry name" value="CheY-like"/>
    <property type="match status" value="1"/>
</dbReference>
<dbReference type="CDD" id="cd17546">
    <property type="entry name" value="REC_hyHK_CKI1_RcsC-like"/>
    <property type="match status" value="1"/>
</dbReference>
<dbReference type="InterPro" id="IPR004358">
    <property type="entry name" value="Sig_transdc_His_kin-like_C"/>
</dbReference>
<evidence type="ECO:0000256" key="2">
    <source>
        <dbReference type="ARBA" id="ARBA00004429"/>
    </source>
</evidence>
<keyword evidence="21" id="KW-1185">Reference proteome</keyword>
<dbReference type="SUPFAM" id="SSF47384">
    <property type="entry name" value="Homodimeric domain of signal transducing histidine kinase"/>
    <property type="match status" value="1"/>
</dbReference>
<evidence type="ECO:0000313" key="21">
    <source>
        <dbReference type="Proteomes" id="UP000578036"/>
    </source>
</evidence>
<dbReference type="PROSITE" id="PS50109">
    <property type="entry name" value="HIS_KIN"/>
    <property type="match status" value="1"/>
</dbReference>
<evidence type="ECO:0000259" key="18">
    <source>
        <dbReference type="PROSITE" id="PS50110"/>
    </source>
</evidence>
<dbReference type="RefSeq" id="WP_116603216.1">
    <property type="nucleotide sequence ID" value="NZ_JACHWF010000001.1"/>
</dbReference>
<comment type="caution">
    <text evidence="20">The sequence shown here is derived from an EMBL/GenBank/DDBJ whole genome shotgun (WGS) entry which is preliminary data.</text>
</comment>
<dbReference type="Pfam" id="PF02518">
    <property type="entry name" value="HATPase_c"/>
    <property type="match status" value="1"/>
</dbReference>
<dbReference type="SMART" id="SM00388">
    <property type="entry name" value="HisKA"/>
    <property type="match status" value="1"/>
</dbReference>
<reference evidence="20 21" key="1">
    <citation type="submission" date="2020-08" db="EMBL/GenBank/DDBJ databases">
        <title>Genomic Encyclopedia of Type Strains, Phase IV (KMG-V): Genome sequencing to study the core and pangenomes of soil and plant-associated prokaryotes.</title>
        <authorList>
            <person name="Whitman W."/>
        </authorList>
    </citation>
    <scope>NUCLEOTIDE SEQUENCE [LARGE SCALE GENOMIC DNA]</scope>
    <source>
        <strain evidence="20 21">SLV-2362</strain>
    </source>
</reference>
<keyword evidence="11 16" id="KW-1133">Transmembrane helix</keyword>
<keyword evidence="13 16" id="KW-0472">Membrane</keyword>
<evidence type="ECO:0000256" key="12">
    <source>
        <dbReference type="ARBA" id="ARBA00023012"/>
    </source>
</evidence>
<keyword evidence="4" id="KW-1003">Cell membrane</keyword>
<evidence type="ECO:0000256" key="15">
    <source>
        <dbReference type="PROSITE-ProRule" id="PRU00169"/>
    </source>
</evidence>
<keyword evidence="8 16" id="KW-0812">Transmembrane</keyword>
<dbReference type="InterPro" id="IPR011006">
    <property type="entry name" value="CheY-like_superfamily"/>
</dbReference>
<dbReference type="GO" id="GO:0000155">
    <property type="term" value="F:phosphorelay sensor kinase activity"/>
    <property type="evidence" value="ECO:0007669"/>
    <property type="project" value="InterPro"/>
</dbReference>
<comment type="catalytic activity">
    <reaction evidence="1">
        <text>ATP + protein L-histidine = ADP + protein N-phospho-L-histidine.</text>
        <dbReference type="EC" id="2.7.13.3"/>
    </reaction>
</comment>
<evidence type="ECO:0000256" key="6">
    <source>
        <dbReference type="ARBA" id="ARBA00022553"/>
    </source>
</evidence>
<keyword evidence="7 20" id="KW-0808">Transferase</keyword>
<dbReference type="PROSITE" id="PS50894">
    <property type="entry name" value="HPT"/>
    <property type="match status" value="1"/>
</dbReference>
<keyword evidence="5" id="KW-0997">Cell inner membrane</keyword>
<accession>A0A7W4YR35</accession>
<dbReference type="Pfam" id="PF00512">
    <property type="entry name" value="HisKA"/>
    <property type="match status" value="1"/>
</dbReference>
<feature type="domain" description="Histidine kinase" evidence="17">
    <location>
        <begin position="383"/>
        <end position="599"/>
    </location>
</feature>
<evidence type="ECO:0000256" key="16">
    <source>
        <dbReference type="SAM" id="Phobius"/>
    </source>
</evidence>
<comment type="subcellular location">
    <subcellularLocation>
        <location evidence="2">Cell inner membrane</location>
        <topology evidence="2">Multi-pass membrane protein</topology>
    </subcellularLocation>
</comment>
<dbReference type="GO" id="GO:0009927">
    <property type="term" value="F:histidine phosphotransfer kinase activity"/>
    <property type="evidence" value="ECO:0007669"/>
    <property type="project" value="TreeGrafter"/>
</dbReference>
<evidence type="ECO:0000256" key="3">
    <source>
        <dbReference type="ARBA" id="ARBA00012438"/>
    </source>
</evidence>
<dbReference type="InterPro" id="IPR005467">
    <property type="entry name" value="His_kinase_dom"/>
</dbReference>
<dbReference type="PROSITE" id="PS50110">
    <property type="entry name" value="RESPONSE_REGULATORY"/>
    <property type="match status" value="1"/>
</dbReference>
<evidence type="ECO:0000259" key="17">
    <source>
        <dbReference type="PROSITE" id="PS50109"/>
    </source>
</evidence>
<keyword evidence="6 15" id="KW-0597">Phosphoprotein</keyword>
<feature type="domain" description="Response regulatory" evidence="18">
    <location>
        <begin position="745"/>
        <end position="861"/>
    </location>
</feature>
<feature type="transmembrane region" description="Helical" evidence="16">
    <location>
        <begin position="29"/>
        <end position="51"/>
    </location>
</feature>
<keyword evidence="12" id="KW-0902">Two-component regulatory system</keyword>
<proteinExistence type="predicted"/>
<sequence>MTPSPFEPPAPPPADLHAIERNLQRERRVFTMVVLLLALVVVASAAATVLVRLNGSLRAQEQVARLYEQGVVDALLARRSTLAATNLILELHASGTFPAVPGRPAGHLCRRVSPSSPADAVLQRSCDQAVRTLTAASQKPSIEMISLASGAMYRYDAADLAPAATRMPPAAITAAVLQSFRGRDLDLLQAAREKRVIWKGIPAGADGHEPEIIGASLVARDDALYAIVLTRMPLRELLRPAGPNLPIPEPIVFDSGGTPLVAAGARAGMQRLDLRLAQQPDGLFHWVPDYGWALRRPPLVADFGHLIFALPIGHQLGEMAGELSVVGLIAAALIGLLLAMYRYWNYRFLTGTYAESARAQRLLHEAKLASDAAARARVAFFASMSHEIRTPLASLLGNMELVAMGALEPAQRARVSAMQMSAEGLLQIVNDVLDFSRIDVGAFSLAEEPVSVTGFFSRIALAHAPLAGQRKLSFLAVYGSELPASLELDPLRVTQIVGNLLGNAFKFTPAGKVVLRARWVDEHLEIVVSDTGIGIPEACKGRLFQPFSQVGDNRVGQARGTGLGLSVCLRLVERMQGHIALDSILGVGTRVTVRLPLRVADAAPSPRLRLPRNRTLVLAREAECLEGLLNHFDWGACQPSARADVDAPVEADSHDCLLVADGFDPIAVIAWWPRPASIVWLKQSGPPVATTRPDGGSEVSAYSLTGIHAAVVAVLTRKPALPQAADSRPGFDGAVRVPASLAGRVALVVEDNLLNRNLLRDQLLALGASVIEAGNGNEAMAMLRQHGDSVDAVLTDIDMPVMNGFDLLSEIRRAGMPVPVYAVSASAQPDDVARGQASGFSGYLTKPVSLAALASVLARVGETATATQREAGAQADTLADEALPELPAVPSEYAEAFLAQTGADLAQCDAIRAARDVRRLARLLHRISGSLAVLGGSQLAELCADLHDYAAEQADKADKAHKAEWDDEIERQSAYIAQHLRQMCEALVAGQAEAPVF</sequence>
<keyword evidence="10" id="KW-0067">ATP-binding</keyword>
<feature type="modified residue" description="4-aspartylphosphate" evidence="15">
    <location>
        <position position="796"/>
    </location>
</feature>
<dbReference type="InterPro" id="IPR036890">
    <property type="entry name" value="HATPase_C_sf"/>
</dbReference>
<dbReference type="Pfam" id="PF00072">
    <property type="entry name" value="Response_reg"/>
    <property type="match status" value="1"/>
</dbReference>
<dbReference type="SMART" id="SM00387">
    <property type="entry name" value="HATPase_c"/>
    <property type="match status" value="1"/>
</dbReference>
<dbReference type="EMBL" id="JACHWF010000001">
    <property type="protein sequence ID" value="MBB3006661.1"/>
    <property type="molecule type" value="Genomic_DNA"/>
</dbReference>
<feature type="modified residue" description="Phosphohistidine" evidence="14">
    <location>
        <position position="925"/>
    </location>
</feature>
<evidence type="ECO:0000259" key="19">
    <source>
        <dbReference type="PROSITE" id="PS50894"/>
    </source>
</evidence>
<dbReference type="SMART" id="SM00448">
    <property type="entry name" value="REC"/>
    <property type="match status" value="1"/>
</dbReference>
<dbReference type="Gene3D" id="1.20.120.160">
    <property type="entry name" value="HPT domain"/>
    <property type="match status" value="1"/>
</dbReference>
<gene>
    <name evidence="20" type="ORF">FHX61_001277</name>
</gene>
<keyword evidence="9 20" id="KW-0418">Kinase</keyword>
<dbReference type="Proteomes" id="UP000578036">
    <property type="component" value="Unassembled WGS sequence"/>
</dbReference>
<evidence type="ECO:0000256" key="13">
    <source>
        <dbReference type="ARBA" id="ARBA00023136"/>
    </source>
</evidence>
<dbReference type="InterPro" id="IPR036641">
    <property type="entry name" value="HPT_dom_sf"/>
</dbReference>
<protein>
    <recommendedName>
        <fullName evidence="3">histidine kinase</fullName>
        <ecNumber evidence="3">2.7.13.3</ecNumber>
    </recommendedName>
</protein>